<protein>
    <submittedName>
        <fullName evidence="2">Uncharacterized protein</fullName>
    </submittedName>
</protein>
<dbReference type="RefSeq" id="WP_094363998.1">
    <property type="nucleotide sequence ID" value="NZ_NMVQ01000013.1"/>
</dbReference>
<feature type="transmembrane region" description="Helical" evidence="1">
    <location>
        <begin position="169"/>
        <end position="193"/>
    </location>
</feature>
<evidence type="ECO:0000313" key="2">
    <source>
        <dbReference type="EMBL" id="OYO21621.1"/>
    </source>
</evidence>
<feature type="transmembrane region" description="Helical" evidence="1">
    <location>
        <begin position="239"/>
        <end position="261"/>
    </location>
</feature>
<feature type="transmembrane region" description="Helical" evidence="1">
    <location>
        <begin position="143"/>
        <end position="162"/>
    </location>
</feature>
<proteinExistence type="predicted"/>
<keyword evidence="1" id="KW-0472">Membrane</keyword>
<keyword evidence="3" id="KW-1185">Reference proteome</keyword>
<comment type="caution">
    <text evidence="2">The sequence shown here is derived from an EMBL/GenBank/DDBJ whole genome shotgun (WGS) entry which is preliminary data.</text>
</comment>
<dbReference type="Proteomes" id="UP000216311">
    <property type="component" value="Unassembled WGS sequence"/>
</dbReference>
<organism evidence="2 3">
    <name type="scientific">Enemella dayhoffiae</name>
    <dbReference type="NCBI Taxonomy" id="2016507"/>
    <lineage>
        <taxon>Bacteria</taxon>
        <taxon>Bacillati</taxon>
        <taxon>Actinomycetota</taxon>
        <taxon>Actinomycetes</taxon>
        <taxon>Propionibacteriales</taxon>
        <taxon>Propionibacteriaceae</taxon>
        <taxon>Enemella</taxon>
    </lineage>
</organism>
<feature type="transmembrane region" description="Helical" evidence="1">
    <location>
        <begin position="20"/>
        <end position="38"/>
    </location>
</feature>
<feature type="transmembrane region" description="Helical" evidence="1">
    <location>
        <begin position="95"/>
        <end position="123"/>
    </location>
</feature>
<evidence type="ECO:0000313" key="3">
    <source>
        <dbReference type="Proteomes" id="UP000216311"/>
    </source>
</evidence>
<dbReference type="EMBL" id="NMVQ01000013">
    <property type="protein sequence ID" value="OYO21621.1"/>
    <property type="molecule type" value="Genomic_DNA"/>
</dbReference>
<gene>
    <name evidence="2" type="ORF">CGZ93_09970</name>
</gene>
<accession>A0A255H1U3</accession>
<keyword evidence="1" id="KW-1133">Transmembrane helix</keyword>
<name>A0A255H1U3_9ACTN</name>
<dbReference type="OrthoDB" id="3819831at2"/>
<feature type="transmembrane region" description="Helical" evidence="1">
    <location>
        <begin position="50"/>
        <end position="74"/>
    </location>
</feature>
<evidence type="ECO:0000256" key="1">
    <source>
        <dbReference type="SAM" id="Phobius"/>
    </source>
</evidence>
<sequence length="267" mass="28629">MSTLIRPELTRFLTRRVTWVGTVVTVLMMMIVSVLQVAEGSRSSLSTNGIGMVMVGTIFCSALGFFSAASYIGSEQSSGALGTWLTFNPRRMRVYAAKLLTVTVPTAALTLISTLAGVGWAVLTTRQRSSRDGLVLELVGMSLRAVLVAAGFAVLGFVIALIGRSTLSALGVLVGYLVLVVLHAFAASALNWYDRDWFGLERIVGDFLMATSRANYTTTVPTPGVRPGPVGPYFDYPTIFATGAMWLVFLAVAVVIGGRVFSRRDLD</sequence>
<keyword evidence="1" id="KW-0812">Transmembrane</keyword>
<reference evidence="2 3" key="1">
    <citation type="submission" date="2017-07" db="EMBL/GenBank/DDBJ databases">
        <title>Draft whole genome sequences of clinical Proprionibacteriaceae strains.</title>
        <authorList>
            <person name="Bernier A.-M."/>
            <person name="Bernard K."/>
            <person name="Domingo M.-C."/>
        </authorList>
    </citation>
    <scope>NUCLEOTIDE SEQUENCE [LARGE SCALE GENOMIC DNA]</scope>
    <source>
        <strain evidence="2 3">NML 130396</strain>
    </source>
</reference>
<dbReference type="AlphaFoldDB" id="A0A255H1U3"/>